<name>A0ABW2HT72_9ACTN</name>
<dbReference type="Proteomes" id="UP001596548">
    <property type="component" value="Unassembled WGS sequence"/>
</dbReference>
<accession>A0ABW2HT72</accession>
<sequence length="53" mass="5977">MDHRPRLALRLVEALHGPIIDAVPSLDESLAIWDATVPLLRSKVFFELKRGRG</sequence>
<dbReference type="RefSeq" id="WP_378970610.1">
    <property type="nucleotide sequence ID" value="NZ_JBHTBJ010000014.1"/>
</dbReference>
<comment type="caution">
    <text evidence="1">The sequence shown here is derived from an EMBL/GenBank/DDBJ whole genome shotgun (WGS) entry which is preliminary data.</text>
</comment>
<protein>
    <submittedName>
        <fullName evidence="1">Uncharacterized protein</fullName>
    </submittedName>
</protein>
<dbReference type="EMBL" id="JBHTBJ010000014">
    <property type="protein sequence ID" value="MFC7276368.1"/>
    <property type="molecule type" value="Genomic_DNA"/>
</dbReference>
<evidence type="ECO:0000313" key="1">
    <source>
        <dbReference type="EMBL" id="MFC7276368.1"/>
    </source>
</evidence>
<keyword evidence="2" id="KW-1185">Reference proteome</keyword>
<reference evidence="2" key="1">
    <citation type="journal article" date="2019" name="Int. J. Syst. Evol. Microbiol.">
        <title>The Global Catalogue of Microorganisms (GCM) 10K type strain sequencing project: providing services to taxonomists for standard genome sequencing and annotation.</title>
        <authorList>
            <consortium name="The Broad Institute Genomics Platform"/>
            <consortium name="The Broad Institute Genome Sequencing Center for Infectious Disease"/>
            <person name="Wu L."/>
            <person name="Ma J."/>
        </authorList>
    </citation>
    <scope>NUCLEOTIDE SEQUENCE [LARGE SCALE GENOMIC DNA]</scope>
    <source>
        <strain evidence="2">XZYJT-10</strain>
    </source>
</reference>
<evidence type="ECO:0000313" key="2">
    <source>
        <dbReference type="Proteomes" id="UP001596548"/>
    </source>
</evidence>
<gene>
    <name evidence="1" type="ORF">ACFQS1_20435</name>
</gene>
<organism evidence="1 2">
    <name type="scientific">Paractinoplanes rhizophilus</name>
    <dbReference type="NCBI Taxonomy" id="1416877"/>
    <lineage>
        <taxon>Bacteria</taxon>
        <taxon>Bacillati</taxon>
        <taxon>Actinomycetota</taxon>
        <taxon>Actinomycetes</taxon>
        <taxon>Micromonosporales</taxon>
        <taxon>Micromonosporaceae</taxon>
        <taxon>Paractinoplanes</taxon>
    </lineage>
</organism>
<proteinExistence type="predicted"/>